<keyword evidence="7" id="KW-0378">Hydrolase</keyword>
<dbReference type="GO" id="GO:0005576">
    <property type="term" value="C:extracellular region"/>
    <property type="evidence" value="ECO:0007669"/>
    <property type="project" value="UniProtKB-SubCell"/>
</dbReference>
<comment type="subcellular location">
    <subcellularLocation>
        <location evidence="1">Secreted</location>
    </subcellularLocation>
</comment>
<evidence type="ECO:0000256" key="5">
    <source>
        <dbReference type="ARBA" id="ARBA00022525"/>
    </source>
</evidence>
<sequence length="98" mass="10396">MQGIDFMSYQPNLWPMIEASAIERTKELVGNITTTCPTSHLLLSGYSHGASIISKAVQQLSPTLLHAITGMVLFGYPENVLNGGGIPGIPGGRVKVVC</sequence>
<dbReference type="SUPFAM" id="SSF53474">
    <property type="entry name" value="alpha/beta-Hydrolases"/>
    <property type="match status" value="1"/>
</dbReference>
<evidence type="ECO:0000256" key="8">
    <source>
        <dbReference type="ARBA" id="ARBA00023157"/>
    </source>
</evidence>
<dbReference type="Pfam" id="PF01083">
    <property type="entry name" value="Cutinase"/>
    <property type="match status" value="1"/>
</dbReference>
<dbReference type="Proteomes" id="UP000298138">
    <property type="component" value="Unassembled WGS sequence"/>
</dbReference>
<organism evidence="10 11">
    <name type="scientific">Ascodesmis nigricans</name>
    <dbReference type="NCBI Taxonomy" id="341454"/>
    <lineage>
        <taxon>Eukaryota</taxon>
        <taxon>Fungi</taxon>
        <taxon>Dikarya</taxon>
        <taxon>Ascomycota</taxon>
        <taxon>Pezizomycotina</taxon>
        <taxon>Pezizomycetes</taxon>
        <taxon>Pezizales</taxon>
        <taxon>Ascodesmidaceae</taxon>
        <taxon>Ascodesmis</taxon>
    </lineage>
</organism>
<evidence type="ECO:0000256" key="6">
    <source>
        <dbReference type="ARBA" id="ARBA00022729"/>
    </source>
</evidence>
<evidence type="ECO:0000256" key="7">
    <source>
        <dbReference type="ARBA" id="ARBA00022801"/>
    </source>
</evidence>
<evidence type="ECO:0000256" key="1">
    <source>
        <dbReference type="ARBA" id="ARBA00004613"/>
    </source>
</evidence>
<dbReference type="InParanoid" id="A0A4S2MJR6"/>
<evidence type="ECO:0000313" key="11">
    <source>
        <dbReference type="Proteomes" id="UP000298138"/>
    </source>
</evidence>
<gene>
    <name evidence="10" type="ORF">EX30DRAFT_366877</name>
</gene>
<dbReference type="PANTHER" id="PTHR48250">
    <property type="entry name" value="CUTINASE 2-RELATED"/>
    <property type="match status" value="1"/>
</dbReference>
<evidence type="ECO:0000256" key="2">
    <source>
        <dbReference type="ARBA" id="ARBA00007534"/>
    </source>
</evidence>
<keyword evidence="6" id="KW-0732">Signal</keyword>
<dbReference type="OrthoDB" id="2975078at2759"/>
<dbReference type="PANTHER" id="PTHR48250:SF3">
    <property type="entry name" value="CUTINASE 1-RELATED"/>
    <property type="match status" value="1"/>
</dbReference>
<proteinExistence type="inferred from homology"/>
<dbReference type="AlphaFoldDB" id="A0A4S2MJR6"/>
<dbReference type="GO" id="GO:0050525">
    <property type="term" value="F:cutinase activity"/>
    <property type="evidence" value="ECO:0007669"/>
    <property type="project" value="UniProtKB-EC"/>
</dbReference>
<comment type="catalytic activity">
    <reaction evidence="9">
        <text>cutin + H2O = cutin monomers.</text>
        <dbReference type="EC" id="3.1.1.74"/>
    </reaction>
</comment>
<protein>
    <recommendedName>
        <fullName evidence="3">cutinase</fullName>
        <ecNumber evidence="3">3.1.1.74</ecNumber>
    </recommendedName>
</protein>
<keyword evidence="5" id="KW-0964">Secreted</keyword>
<keyword evidence="11" id="KW-1185">Reference proteome</keyword>
<evidence type="ECO:0000313" key="10">
    <source>
        <dbReference type="EMBL" id="TGZ77216.1"/>
    </source>
</evidence>
<name>A0A4S2MJR6_9PEZI</name>
<keyword evidence="8" id="KW-1015">Disulfide bond</keyword>
<dbReference type="EMBL" id="ML220157">
    <property type="protein sequence ID" value="TGZ77216.1"/>
    <property type="molecule type" value="Genomic_DNA"/>
</dbReference>
<dbReference type="Gene3D" id="3.40.50.1820">
    <property type="entry name" value="alpha/beta hydrolase"/>
    <property type="match status" value="1"/>
</dbReference>
<dbReference type="EC" id="3.1.1.74" evidence="3"/>
<dbReference type="InterPro" id="IPR000675">
    <property type="entry name" value="Cutinase/axe"/>
</dbReference>
<feature type="non-terminal residue" evidence="10">
    <location>
        <position position="98"/>
    </location>
</feature>
<reference evidence="10 11" key="1">
    <citation type="submission" date="2019-04" db="EMBL/GenBank/DDBJ databases">
        <title>Comparative genomics and transcriptomics to analyze fruiting body development in filamentous ascomycetes.</title>
        <authorList>
            <consortium name="DOE Joint Genome Institute"/>
            <person name="Lutkenhaus R."/>
            <person name="Traeger S."/>
            <person name="Breuer J."/>
            <person name="Kuo A."/>
            <person name="Lipzen A."/>
            <person name="Pangilinan J."/>
            <person name="Dilworth D."/>
            <person name="Sandor L."/>
            <person name="Poggeler S."/>
            <person name="Barry K."/>
            <person name="Grigoriev I.V."/>
            <person name="Nowrousian M."/>
        </authorList>
    </citation>
    <scope>NUCLEOTIDE SEQUENCE [LARGE SCALE GENOMIC DNA]</scope>
    <source>
        <strain evidence="10 11">CBS 389.68</strain>
    </source>
</reference>
<accession>A0A4S2MJR6</accession>
<evidence type="ECO:0000256" key="4">
    <source>
        <dbReference type="ARBA" id="ARBA00022487"/>
    </source>
</evidence>
<dbReference type="InterPro" id="IPR029058">
    <property type="entry name" value="AB_hydrolase_fold"/>
</dbReference>
<comment type="similarity">
    <text evidence="2">Belongs to the cutinase family.</text>
</comment>
<evidence type="ECO:0000256" key="3">
    <source>
        <dbReference type="ARBA" id="ARBA00013095"/>
    </source>
</evidence>
<dbReference type="InterPro" id="IPR011150">
    <property type="entry name" value="Cutinase_monf"/>
</dbReference>
<dbReference type="GO" id="GO:0016052">
    <property type="term" value="P:carbohydrate catabolic process"/>
    <property type="evidence" value="ECO:0007669"/>
    <property type="project" value="TreeGrafter"/>
</dbReference>
<evidence type="ECO:0000256" key="9">
    <source>
        <dbReference type="ARBA" id="ARBA00034045"/>
    </source>
</evidence>
<keyword evidence="4" id="KW-0719">Serine esterase</keyword>